<comment type="caution">
    <text evidence="1">The sequence shown here is derived from an EMBL/GenBank/DDBJ whole genome shotgun (WGS) entry which is preliminary data.</text>
</comment>
<reference evidence="1 2" key="1">
    <citation type="submission" date="2020-02" db="EMBL/GenBank/DDBJ databases">
        <title>Sequencing the genomes of 1000 actinobacteria strains.</title>
        <authorList>
            <person name="Klenk H.-P."/>
        </authorList>
    </citation>
    <scope>NUCLEOTIDE SEQUENCE [LARGE SCALE GENOMIC DNA]</scope>
    <source>
        <strain evidence="1 2">DSM 19609</strain>
    </source>
</reference>
<dbReference type="EMBL" id="JAAMOZ010000001">
    <property type="protein sequence ID" value="NIH56695.1"/>
    <property type="molecule type" value="Genomic_DNA"/>
</dbReference>
<protein>
    <submittedName>
        <fullName evidence="1">Uncharacterized protein</fullName>
    </submittedName>
</protein>
<evidence type="ECO:0000313" key="2">
    <source>
        <dbReference type="Proteomes" id="UP000749311"/>
    </source>
</evidence>
<proteinExistence type="predicted"/>
<gene>
    <name evidence="1" type="ORF">FB473_001340</name>
</gene>
<keyword evidence="2" id="KW-1185">Reference proteome</keyword>
<organism evidence="1 2">
    <name type="scientific">Brooklawnia cerclae</name>
    <dbReference type="NCBI Taxonomy" id="349934"/>
    <lineage>
        <taxon>Bacteria</taxon>
        <taxon>Bacillati</taxon>
        <taxon>Actinomycetota</taxon>
        <taxon>Actinomycetes</taxon>
        <taxon>Propionibacteriales</taxon>
        <taxon>Propionibacteriaceae</taxon>
        <taxon>Brooklawnia</taxon>
    </lineage>
</organism>
<accession>A0ABX0SFB9</accession>
<dbReference type="Proteomes" id="UP000749311">
    <property type="component" value="Unassembled WGS sequence"/>
</dbReference>
<name>A0ABX0SFB9_9ACTN</name>
<evidence type="ECO:0000313" key="1">
    <source>
        <dbReference type="EMBL" id="NIH56695.1"/>
    </source>
</evidence>
<sequence>MRWLDSVDLDLHAASLSAGASRMMTRDLDSGIGKRIPTPVRAFRDLLLACSSRSHHHDARESGVNPELARSGKDDVWQHYATGEIWEGAVGRMTPSPKTCRRRMGRGHVN</sequence>